<proteinExistence type="predicted"/>
<gene>
    <name evidence="1" type="ORF">HMPREF0682_1021</name>
</gene>
<sequence length="57" mass="6061">MVFLRVCVVTARRGPARSTACCPANRAWHRPPCRAAGRPPAPRDGDCRGRGACEGIG</sequence>
<evidence type="ECO:0000313" key="1">
    <source>
        <dbReference type="EMBL" id="ERK59911.1"/>
    </source>
</evidence>
<protein>
    <submittedName>
        <fullName evidence="1">Uncharacterized protein</fullName>
    </submittedName>
</protein>
<evidence type="ECO:0000313" key="2">
    <source>
        <dbReference type="Proteomes" id="UP000017052"/>
    </source>
</evidence>
<reference evidence="1" key="1">
    <citation type="submission" date="2013-08" db="EMBL/GenBank/DDBJ databases">
        <authorList>
            <person name="Durkin A.S."/>
            <person name="Haft D.R."/>
            <person name="McCorrison J."/>
            <person name="Torralba M."/>
            <person name="Gillis M."/>
            <person name="Haft D.H."/>
            <person name="Methe B."/>
            <person name="Sutton G."/>
            <person name="Nelson K.E."/>
        </authorList>
    </citation>
    <scope>NUCLEOTIDE SEQUENCE [LARGE SCALE GENOMIC DNA]</scope>
    <source>
        <strain evidence="1">F0233</strain>
    </source>
</reference>
<name>U2QTR8_9ACTN</name>
<organism evidence="1 2">
    <name type="scientific">Propionibacterium acidifaciens F0233</name>
    <dbReference type="NCBI Taxonomy" id="553198"/>
    <lineage>
        <taxon>Bacteria</taxon>
        <taxon>Bacillati</taxon>
        <taxon>Actinomycetota</taxon>
        <taxon>Actinomycetes</taxon>
        <taxon>Propionibacteriales</taxon>
        <taxon>Propionibacteriaceae</taxon>
        <taxon>Propionibacterium</taxon>
    </lineage>
</organism>
<comment type="caution">
    <text evidence="1">The sequence shown here is derived from an EMBL/GenBank/DDBJ whole genome shotgun (WGS) entry which is preliminary data.</text>
</comment>
<dbReference type="EMBL" id="ACVN02000098">
    <property type="protein sequence ID" value="ERK59911.1"/>
    <property type="molecule type" value="Genomic_DNA"/>
</dbReference>
<accession>U2QTR8</accession>
<dbReference type="AlphaFoldDB" id="U2QTR8"/>
<keyword evidence="2" id="KW-1185">Reference proteome</keyword>
<dbReference type="Proteomes" id="UP000017052">
    <property type="component" value="Unassembled WGS sequence"/>
</dbReference>